<evidence type="ECO:0000256" key="3">
    <source>
        <dbReference type="ARBA" id="ARBA00006753"/>
    </source>
</evidence>
<dbReference type="PROSITE" id="PS01042">
    <property type="entry name" value="HOMOSER_DHGENASE"/>
    <property type="match status" value="1"/>
</dbReference>
<organism evidence="15 16">
    <name type="scientific">Magnetospirillum moscoviense</name>
    <dbReference type="NCBI Taxonomy" id="1437059"/>
    <lineage>
        <taxon>Bacteria</taxon>
        <taxon>Pseudomonadati</taxon>
        <taxon>Pseudomonadota</taxon>
        <taxon>Alphaproteobacteria</taxon>
        <taxon>Rhodospirillales</taxon>
        <taxon>Rhodospirillaceae</taxon>
        <taxon>Magnetospirillum</taxon>
    </lineage>
</organism>
<dbReference type="SUPFAM" id="SSF55347">
    <property type="entry name" value="Glyceraldehyde-3-phosphate dehydrogenase-like, C-terminal domain"/>
    <property type="match status" value="1"/>
</dbReference>
<dbReference type="GO" id="GO:0009088">
    <property type="term" value="P:threonine biosynthetic process"/>
    <property type="evidence" value="ECO:0007669"/>
    <property type="project" value="UniProtKB-UniPathway"/>
</dbReference>
<evidence type="ECO:0000259" key="14">
    <source>
        <dbReference type="PROSITE" id="PS51671"/>
    </source>
</evidence>
<dbReference type="GO" id="GO:0009086">
    <property type="term" value="P:methionine biosynthetic process"/>
    <property type="evidence" value="ECO:0007669"/>
    <property type="project" value="UniProtKB-KW"/>
</dbReference>
<comment type="similarity">
    <text evidence="3 13">Belongs to the homoserine dehydrogenase family.</text>
</comment>
<keyword evidence="9" id="KW-0560">Oxidoreductase</keyword>
<evidence type="ECO:0000256" key="13">
    <source>
        <dbReference type="RuleBase" id="RU004171"/>
    </source>
</evidence>
<dbReference type="InterPro" id="IPR019811">
    <property type="entry name" value="HDH_CS"/>
</dbReference>
<evidence type="ECO:0000256" key="1">
    <source>
        <dbReference type="ARBA" id="ARBA00005056"/>
    </source>
</evidence>
<feature type="domain" description="ACT" evidence="14">
    <location>
        <begin position="351"/>
        <end position="426"/>
    </location>
</feature>
<evidence type="ECO:0000256" key="9">
    <source>
        <dbReference type="ARBA" id="ARBA00023002"/>
    </source>
</evidence>
<comment type="pathway">
    <text evidence="1">Amino-acid biosynthesis; L-threonine biosynthesis; L-threonine from L-aspartate: step 3/5.</text>
</comment>
<accession>A0A178MQP7</accession>
<feature type="binding site" evidence="12">
    <location>
        <position position="107"/>
    </location>
    <ligand>
        <name>NADPH</name>
        <dbReference type="ChEBI" id="CHEBI:57783"/>
    </ligand>
</feature>
<dbReference type="EMBL" id="LWQU01000131">
    <property type="protein sequence ID" value="OAN51389.1"/>
    <property type="molecule type" value="Genomic_DNA"/>
</dbReference>
<dbReference type="InterPro" id="IPR016204">
    <property type="entry name" value="HDH"/>
</dbReference>
<evidence type="ECO:0000256" key="11">
    <source>
        <dbReference type="PIRSR" id="PIRSR000098-1"/>
    </source>
</evidence>
<keyword evidence="8 12" id="KW-0521">NADP</keyword>
<evidence type="ECO:0000256" key="4">
    <source>
        <dbReference type="ARBA" id="ARBA00013213"/>
    </source>
</evidence>
<dbReference type="RefSeq" id="WP_068499604.1">
    <property type="nucleotide sequence ID" value="NZ_LWQU01000131.1"/>
</dbReference>
<protein>
    <recommendedName>
        <fullName evidence="5">Homoserine dehydrogenase</fullName>
        <ecNumber evidence="4">1.1.1.3</ecNumber>
    </recommendedName>
</protein>
<dbReference type="GO" id="GO:0050661">
    <property type="term" value="F:NADP binding"/>
    <property type="evidence" value="ECO:0007669"/>
    <property type="project" value="InterPro"/>
</dbReference>
<sequence>MKTLKIAVAGLGTVGAGLVKLLSDNAEIIALRAGRRIEVVAVSARDRSRDRGVAIPASVAWYDDAAKMADEAECDVVVEVIGGSDGIARQVVENAIAKGRHVVTANKALLAHHGAALARAAEDKGVLLAFEAAVAGGIPIIKALKEGLAGNVISQVTGILNGTCNYILTTMRETGRDFADVLGEAQALGYAEADPSFDIDGIDAAHKLSILTSLAFGTPVDFASVHVEGIRHVSADDIRFADLLGYRIKLLGIARMTDHGIEQRVHPCMVPVKTPIATVDGVFNAVVAEGNFVGRSIYEGRGAGAGPTASAVAGDIIDIARGSRVPAFGVPAAALKAQGVASIDRRVGAYYMRLSVVDRPGVLAEVAATLRDEGVSVEQMIQPARSPADSVPMVMTLHDTEEAAMNRAVARISALDAVLEQPRIIRIEAL</sequence>
<dbReference type="UniPathway" id="UPA00051">
    <property type="reaction ID" value="UER00465"/>
</dbReference>
<feature type="binding site" evidence="12">
    <location>
        <position position="192"/>
    </location>
    <ligand>
        <name>L-homoserine</name>
        <dbReference type="ChEBI" id="CHEBI:57476"/>
    </ligand>
</feature>
<dbReference type="PIRSF" id="PIRSF000098">
    <property type="entry name" value="Homoser_dehydrog"/>
    <property type="match status" value="1"/>
</dbReference>
<dbReference type="Gene3D" id="3.30.70.260">
    <property type="match status" value="1"/>
</dbReference>
<evidence type="ECO:0000313" key="15">
    <source>
        <dbReference type="EMBL" id="OAN51389.1"/>
    </source>
</evidence>
<keyword evidence="6" id="KW-0028">Amino-acid biosynthesis</keyword>
<dbReference type="NCBIfam" id="NF004976">
    <property type="entry name" value="PRK06349.1"/>
    <property type="match status" value="1"/>
</dbReference>
<dbReference type="Pfam" id="PF01842">
    <property type="entry name" value="ACT"/>
    <property type="match status" value="1"/>
</dbReference>
<dbReference type="InterPro" id="IPR036291">
    <property type="entry name" value="NAD(P)-bd_dom_sf"/>
</dbReference>
<dbReference type="InterPro" id="IPR002912">
    <property type="entry name" value="ACT_dom"/>
</dbReference>
<dbReference type="EC" id="1.1.1.3" evidence="4"/>
<dbReference type="UniPathway" id="UPA00050">
    <property type="reaction ID" value="UER00063"/>
</dbReference>
<evidence type="ECO:0000313" key="16">
    <source>
        <dbReference type="Proteomes" id="UP000078543"/>
    </source>
</evidence>
<dbReference type="FunFam" id="3.30.360.10:FF:000005">
    <property type="entry name" value="Homoserine dehydrogenase"/>
    <property type="match status" value="1"/>
</dbReference>
<evidence type="ECO:0000256" key="10">
    <source>
        <dbReference type="ARBA" id="ARBA00023167"/>
    </source>
</evidence>
<evidence type="ECO:0000256" key="5">
    <source>
        <dbReference type="ARBA" id="ARBA00013376"/>
    </source>
</evidence>
<dbReference type="SUPFAM" id="SSF55021">
    <property type="entry name" value="ACT-like"/>
    <property type="match status" value="1"/>
</dbReference>
<keyword evidence="16" id="KW-1185">Reference proteome</keyword>
<gene>
    <name evidence="15" type="ORF">A6A05_11020</name>
</gene>
<dbReference type="STRING" id="1437059.A6A05_11020"/>
<feature type="active site" description="Proton donor" evidence="11">
    <location>
        <position position="207"/>
    </location>
</feature>
<dbReference type="AlphaFoldDB" id="A0A178MQP7"/>
<dbReference type="CDD" id="cd04881">
    <property type="entry name" value="ACT_HSDH-Hom"/>
    <property type="match status" value="1"/>
</dbReference>
<dbReference type="InterPro" id="IPR005106">
    <property type="entry name" value="Asp/hSer_DH_NAD-bd"/>
</dbReference>
<dbReference type="InterPro" id="IPR001342">
    <property type="entry name" value="HDH_cat"/>
</dbReference>
<dbReference type="Proteomes" id="UP000078543">
    <property type="component" value="Unassembled WGS sequence"/>
</dbReference>
<name>A0A178MQP7_9PROT</name>
<dbReference type="SUPFAM" id="SSF51735">
    <property type="entry name" value="NAD(P)-binding Rossmann-fold domains"/>
    <property type="match status" value="1"/>
</dbReference>
<dbReference type="GO" id="GO:0004412">
    <property type="term" value="F:homoserine dehydrogenase activity"/>
    <property type="evidence" value="ECO:0007669"/>
    <property type="project" value="UniProtKB-EC"/>
</dbReference>
<evidence type="ECO:0000256" key="12">
    <source>
        <dbReference type="PIRSR" id="PIRSR000098-2"/>
    </source>
</evidence>
<dbReference type="PANTHER" id="PTHR43331:SF1">
    <property type="entry name" value="HOMOSERINE DEHYDROGENASE"/>
    <property type="match status" value="1"/>
</dbReference>
<dbReference type="Pfam" id="PF03447">
    <property type="entry name" value="NAD_binding_3"/>
    <property type="match status" value="1"/>
</dbReference>
<reference evidence="15 16" key="1">
    <citation type="submission" date="2016-04" db="EMBL/GenBank/DDBJ databases">
        <title>Draft genome sequence of freshwater magnetotactic bacteria Magnetospirillum marisnigri SP-1 and Magnetospirillum moscoviense BB-1.</title>
        <authorList>
            <person name="Koziaeva V."/>
            <person name="Dziuba M.V."/>
            <person name="Ivanov T.M."/>
            <person name="Kuznetsov B."/>
            <person name="Grouzdev D.S."/>
        </authorList>
    </citation>
    <scope>NUCLEOTIDE SEQUENCE [LARGE SCALE GENOMIC DNA]</scope>
    <source>
        <strain evidence="15 16">BB-1</strain>
    </source>
</reference>
<feature type="binding site" evidence="12">
    <location>
        <begin position="9"/>
        <end position="16"/>
    </location>
    <ligand>
        <name>NADP(+)</name>
        <dbReference type="ChEBI" id="CHEBI:58349"/>
    </ligand>
</feature>
<dbReference type="InterPro" id="IPR045865">
    <property type="entry name" value="ACT-like_dom_sf"/>
</dbReference>
<keyword evidence="10" id="KW-0486">Methionine biosynthesis</keyword>
<keyword evidence="7" id="KW-0791">Threonine biosynthesis</keyword>
<dbReference type="PROSITE" id="PS51671">
    <property type="entry name" value="ACT"/>
    <property type="match status" value="1"/>
</dbReference>
<proteinExistence type="inferred from homology"/>
<evidence type="ECO:0000256" key="6">
    <source>
        <dbReference type="ARBA" id="ARBA00022605"/>
    </source>
</evidence>
<evidence type="ECO:0000256" key="7">
    <source>
        <dbReference type="ARBA" id="ARBA00022697"/>
    </source>
</evidence>
<dbReference type="PANTHER" id="PTHR43331">
    <property type="entry name" value="HOMOSERINE DEHYDROGENASE"/>
    <property type="match status" value="1"/>
</dbReference>
<dbReference type="Gene3D" id="3.30.360.10">
    <property type="entry name" value="Dihydrodipicolinate Reductase, domain 2"/>
    <property type="match status" value="1"/>
</dbReference>
<dbReference type="Pfam" id="PF00742">
    <property type="entry name" value="Homoserine_dh"/>
    <property type="match status" value="1"/>
</dbReference>
<comment type="caution">
    <text evidence="15">The sequence shown here is derived from an EMBL/GenBank/DDBJ whole genome shotgun (WGS) entry which is preliminary data.</text>
</comment>
<comment type="pathway">
    <text evidence="2">Amino-acid biosynthesis; L-methionine biosynthesis via de novo pathway; L-homoserine from L-aspartate: step 3/3.</text>
</comment>
<evidence type="ECO:0000256" key="8">
    <source>
        <dbReference type="ARBA" id="ARBA00022857"/>
    </source>
</evidence>
<dbReference type="Gene3D" id="3.40.50.720">
    <property type="entry name" value="NAD(P)-binding Rossmann-like Domain"/>
    <property type="match status" value="1"/>
</dbReference>
<evidence type="ECO:0000256" key="2">
    <source>
        <dbReference type="ARBA" id="ARBA00005062"/>
    </source>
</evidence>